<protein>
    <recommendedName>
        <fullName evidence="1">Cyclin N-terminal domain-containing protein</fullName>
    </recommendedName>
</protein>
<dbReference type="GO" id="GO:0016538">
    <property type="term" value="F:cyclin-dependent protein serine/threonine kinase regulator activity"/>
    <property type="evidence" value="ECO:0007669"/>
    <property type="project" value="TreeGrafter"/>
</dbReference>
<evidence type="ECO:0000313" key="2">
    <source>
        <dbReference type="EMBL" id="EGG19783.1"/>
    </source>
</evidence>
<dbReference type="GO" id="GO:0005634">
    <property type="term" value="C:nucleus"/>
    <property type="evidence" value="ECO:0007669"/>
    <property type="project" value="TreeGrafter"/>
</dbReference>
<dbReference type="PANTHER" id="PTHR15615:SF44">
    <property type="entry name" value="CYCLIN N-TERMINAL DOMAIN-CONTAINING PROTEIN"/>
    <property type="match status" value="1"/>
</dbReference>
<proteinExistence type="predicted"/>
<dbReference type="AlphaFoldDB" id="F4PWY0"/>
<dbReference type="OMA" id="DYKINCQ"/>
<gene>
    <name evidence="2" type="ORF">DFA_06884</name>
</gene>
<dbReference type="EMBL" id="GL883013">
    <property type="protein sequence ID" value="EGG19783.1"/>
    <property type="molecule type" value="Genomic_DNA"/>
</dbReference>
<name>F4PWY0_CACFS</name>
<dbReference type="SUPFAM" id="SSF47954">
    <property type="entry name" value="Cyclin-like"/>
    <property type="match status" value="1"/>
</dbReference>
<dbReference type="InterPro" id="IPR036915">
    <property type="entry name" value="Cyclin-like_sf"/>
</dbReference>
<dbReference type="Gene3D" id="1.10.472.10">
    <property type="entry name" value="Cyclin-like"/>
    <property type="match status" value="1"/>
</dbReference>
<feature type="domain" description="Cyclin N-terminal" evidence="1">
    <location>
        <begin position="122"/>
        <end position="198"/>
    </location>
</feature>
<accession>F4PWY0</accession>
<organism evidence="2 3">
    <name type="scientific">Cavenderia fasciculata</name>
    <name type="common">Slime mold</name>
    <name type="synonym">Dictyostelium fasciculatum</name>
    <dbReference type="NCBI Taxonomy" id="261658"/>
    <lineage>
        <taxon>Eukaryota</taxon>
        <taxon>Amoebozoa</taxon>
        <taxon>Evosea</taxon>
        <taxon>Eumycetozoa</taxon>
        <taxon>Dictyostelia</taxon>
        <taxon>Acytosteliales</taxon>
        <taxon>Cavenderiaceae</taxon>
        <taxon>Cavenderia</taxon>
    </lineage>
</organism>
<dbReference type="GO" id="GO:0019901">
    <property type="term" value="F:protein kinase binding"/>
    <property type="evidence" value="ECO:0007669"/>
    <property type="project" value="InterPro"/>
</dbReference>
<dbReference type="Proteomes" id="UP000007797">
    <property type="component" value="Unassembled WGS sequence"/>
</dbReference>
<dbReference type="GeneID" id="14872209"/>
<keyword evidence="3" id="KW-1185">Reference proteome</keyword>
<dbReference type="PANTHER" id="PTHR15615">
    <property type="match status" value="1"/>
</dbReference>
<dbReference type="InterPro" id="IPR006671">
    <property type="entry name" value="Cyclin_N"/>
</dbReference>
<dbReference type="Pfam" id="PF00134">
    <property type="entry name" value="Cyclin_N"/>
    <property type="match status" value="1"/>
</dbReference>
<evidence type="ECO:0000313" key="3">
    <source>
        <dbReference type="Proteomes" id="UP000007797"/>
    </source>
</evidence>
<reference evidence="3" key="1">
    <citation type="journal article" date="2011" name="Genome Res.">
        <title>Phylogeny-wide analysis of social amoeba genomes highlights ancient origins for complex intercellular communication.</title>
        <authorList>
            <person name="Heidel A.J."/>
            <person name="Lawal H.M."/>
            <person name="Felder M."/>
            <person name="Schilde C."/>
            <person name="Helps N.R."/>
            <person name="Tunggal B."/>
            <person name="Rivero F."/>
            <person name="John U."/>
            <person name="Schleicher M."/>
            <person name="Eichinger L."/>
            <person name="Platzer M."/>
            <person name="Noegel A.A."/>
            <person name="Schaap P."/>
            <person name="Gloeckner G."/>
        </authorList>
    </citation>
    <scope>NUCLEOTIDE SEQUENCE [LARGE SCALE GENOMIC DNA]</scope>
    <source>
        <strain evidence="3">SH3</strain>
    </source>
</reference>
<dbReference type="KEGG" id="dfa:DFA_06884"/>
<dbReference type="GO" id="GO:0000307">
    <property type="term" value="C:cyclin-dependent protein kinase holoenzyme complex"/>
    <property type="evidence" value="ECO:0007669"/>
    <property type="project" value="TreeGrafter"/>
</dbReference>
<dbReference type="InterPro" id="IPR013922">
    <property type="entry name" value="Cyclin_PHO80-like"/>
</dbReference>
<sequence>MLSTNNHFQFTNNPNTTIRCSPYTHNTNNDLVQKIKTYATANQQRGRRNSSYLSRFPVLSNNLSGEAVVLVAKKICDWVVQSNINGKNQQRINLLPLEKMEKGVLEILDTIMKWILDDMNEPPFILFVGIYLADKYVNRVGVRQSQVLWLILTSCIIAIKMYSDSQNISNINIAHKFQTSTKNLLKMESEFLTTIGYNCYVEESTIIAFLTSIYMEHICNITDKSSMLFSLIQQQQQQQLQQQQQQQQN</sequence>
<dbReference type="OrthoDB" id="19203at2759"/>
<evidence type="ECO:0000259" key="1">
    <source>
        <dbReference type="Pfam" id="PF00134"/>
    </source>
</evidence>
<dbReference type="RefSeq" id="XP_004358129.1">
    <property type="nucleotide sequence ID" value="XM_004358072.1"/>
</dbReference>